<keyword evidence="2" id="KW-1185">Reference proteome</keyword>
<reference evidence="1" key="2">
    <citation type="submission" date="2022-01" db="EMBL/GenBank/DDBJ databases">
        <authorList>
            <person name="Yamashiro T."/>
            <person name="Shiraishi A."/>
            <person name="Satake H."/>
            <person name="Nakayama K."/>
        </authorList>
    </citation>
    <scope>NUCLEOTIDE SEQUENCE</scope>
</reference>
<comment type="caution">
    <text evidence="1">The sequence shown here is derived from an EMBL/GenBank/DDBJ whole genome shotgun (WGS) entry which is preliminary data.</text>
</comment>
<protein>
    <recommendedName>
        <fullName evidence="3">Galectin</fullName>
    </recommendedName>
</protein>
<gene>
    <name evidence="1" type="ORF">Tco_0655565</name>
</gene>
<accession>A0ABQ4X7I3</accession>
<evidence type="ECO:0000313" key="1">
    <source>
        <dbReference type="EMBL" id="GJS60781.1"/>
    </source>
</evidence>
<dbReference type="Proteomes" id="UP001151760">
    <property type="component" value="Unassembled WGS sequence"/>
</dbReference>
<proteinExistence type="predicted"/>
<organism evidence="1 2">
    <name type="scientific">Tanacetum coccineum</name>
    <dbReference type="NCBI Taxonomy" id="301880"/>
    <lineage>
        <taxon>Eukaryota</taxon>
        <taxon>Viridiplantae</taxon>
        <taxon>Streptophyta</taxon>
        <taxon>Embryophyta</taxon>
        <taxon>Tracheophyta</taxon>
        <taxon>Spermatophyta</taxon>
        <taxon>Magnoliopsida</taxon>
        <taxon>eudicotyledons</taxon>
        <taxon>Gunneridae</taxon>
        <taxon>Pentapetalae</taxon>
        <taxon>asterids</taxon>
        <taxon>campanulids</taxon>
        <taxon>Asterales</taxon>
        <taxon>Asteraceae</taxon>
        <taxon>Asteroideae</taxon>
        <taxon>Anthemideae</taxon>
        <taxon>Anthemidinae</taxon>
        <taxon>Tanacetum</taxon>
    </lineage>
</organism>
<evidence type="ECO:0008006" key="3">
    <source>
        <dbReference type="Google" id="ProtNLM"/>
    </source>
</evidence>
<reference evidence="1" key="1">
    <citation type="journal article" date="2022" name="Int. J. Mol. Sci.">
        <title>Draft Genome of Tanacetum Coccineum: Genomic Comparison of Closely Related Tanacetum-Family Plants.</title>
        <authorList>
            <person name="Yamashiro T."/>
            <person name="Shiraishi A."/>
            <person name="Nakayama K."/>
            <person name="Satake H."/>
        </authorList>
    </citation>
    <scope>NUCLEOTIDE SEQUENCE</scope>
</reference>
<name>A0ABQ4X7I3_9ASTR</name>
<dbReference type="EMBL" id="BQNB010009244">
    <property type="protein sequence ID" value="GJS60781.1"/>
    <property type="molecule type" value="Genomic_DNA"/>
</dbReference>
<sequence>MHVDHLLEQERIASSNKEKVTVPKGVRVGGSICCVILKFGPVECDGFLANSKGNTLSINIYKDDLFFKKPSPRIKREWGSGSKSIQLRSQLEIGTFHTLTDFRRARIFPDRIRLRFNARTKIRPIAVHVVIPVIAWNHEIGQGSPSFFGTGVTTEQHWAQDLDQEYEFEQQEVVVFGASVISRAASCPLSLSVMNYGFWSLDGAPLRVLTLVLHVFSTLHSLAVDHIFQNLLLDTQGV</sequence>
<evidence type="ECO:0000313" key="2">
    <source>
        <dbReference type="Proteomes" id="UP001151760"/>
    </source>
</evidence>